<dbReference type="Pfam" id="PF02080">
    <property type="entry name" value="TrkA_C"/>
    <property type="match status" value="1"/>
</dbReference>
<dbReference type="Pfam" id="PF02254">
    <property type="entry name" value="TrkA_N"/>
    <property type="match status" value="1"/>
</dbReference>
<dbReference type="InterPro" id="IPR006037">
    <property type="entry name" value="RCK_C"/>
</dbReference>
<feature type="domain" description="RCK N-terminal" evidence="1">
    <location>
        <begin position="10"/>
        <end position="127"/>
    </location>
</feature>
<evidence type="ECO:0000259" key="1">
    <source>
        <dbReference type="PROSITE" id="PS51201"/>
    </source>
</evidence>
<dbReference type="PANTHER" id="PTHR43833:SF7">
    <property type="entry name" value="KTR SYSTEM POTASSIUM UPTAKE PROTEIN C"/>
    <property type="match status" value="1"/>
</dbReference>
<evidence type="ECO:0000313" key="3">
    <source>
        <dbReference type="Proteomes" id="UP000018745"/>
    </source>
</evidence>
<dbReference type="InterPro" id="IPR036291">
    <property type="entry name" value="NAD(P)-bd_dom_sf"/>
</dbReference>
<name>A0ABM5P0G4_9MOLU</name>
<proteinExistence type="predicted"/>
<dbReference type="Gene3D" id="3.30.70.1450">
    <property type="entry name" value="Regulator of K+ conductance, C-terminal domain"/>
    <property type="match status" value="1"/>
</dbReference>
<dbReference type="InterPro" id="IPR003148">
    <property type="entry name" value="RCK_N"/>
</dbReference>
<dbReference type="SUPFAM" id="SSF116726">
    <property type="entry name" value="TrkA C-terminal domain-like"/>
    <property type="match status" value="1"/>
</dbReference>
<dbReference type="Proteomes" id="UP000018745">
    <property type="component" value="Chromosome"/>
</dbReference>
<reference evidence="2 3" key="1">
    <citation type="journal article" date="2014" name="Genome Announc.">
        <title>Complete Genome Sequence of Mycoplasma ovis Strain Michigan, a Hemoplasma of Sheep with Two Distinct 16S rRNA Genes.</title>
        <authorList>
            <person name="Deshuillers P.L."/>
            <person name="Santos A.P."/>
            <person name="do Nascimento N.C."/>
            <person name="Hampel J.A."/>
            <person name="Bergin I.L."/>
            <person name="Dyson M.C."/>
            <person name="Messick J.B."/>
        </authorList>
    </citation>
    <scope>NUCLEOTIDE SEQUENCE [LARGE SCALE GENOMIC DNA]</scope>
    <source>
        <strain evidence="2 3">Michigan</strain>
    </source>
</reference>
<dbReference type="InterPro" id="IPR036721">
    <property type="entry name" value="RCK_C_sf"/>
</dbReference>
<evidence type="ECO:0000313" key="2">
    <source>
        <dbReference type="EMBL" id="AHC39910.1"/>
    </source>
</evidence>
<organism evidence="2 3">
    <name type="scientific">Mycoplasma ovis str. Michigan</name>
    <dbReference type="NCBI Taxonomy" id="1415773"/>
    <lineage>
        <taxon>Bacteria</taxon>
        <taxon>Bacillati</taxon>
        <taxon>Mycoplasmatota</taxon>
        <taxon>Mollicutes</taxon>
        <taxon>Mycoplasmataceae</taxon>
        <taxon>Mycoplasma</taxon>
    </lineage>
</organism>
<protein>
    <submittedName>
        <fullName evidence="2">Potassium transporter TrkA</fullName>
    </submittedName>
</protein>
<dbReference type="RefSeq" id="WP_024071107.1">
    <property type="nucleotide sequence ID" value="NC_023062.1"/>
</dbReference>
<keyword evidence="3" id="KW-1185">Reference proteome</keyword>
<dbReference type="SUPFAM" id="SSF51735">
    <property type="entry name" value="NAD(P)-binding Rossmann-fold domains"/>
    <property type="match status" value="1"/>
</dbReference>
<dbReference type="PROSITE" id="PS51201">
    <property type="entry name" value="RCK_N"/>
    <property type="match status" value="1"/>
</dbReference>
<dbReference type="EMBL" id="CP006935">
    <property type="protein sequence ID" value="AHC39910.1"/>
    <property type="molecule type" value="Genomic_DNA"/>
</dbReference>
<accession>A0ABM5P0G4</accession>
<dbReference type="PANTHER" id="PTHR43833">
    <property type="entry name" value="POTASSIUM CHANNEL PROTEIN 2-RELATED-RELATED"/>
    <property type="match status" value="1"/>
</dbReference>
<gene>
    <name evidence="2" type="ORF">OVS_01605</name>
</gene>
<dbReference type="Gene3D" id="3.40.50.720">
    <property type="entry name" value="NAD(P)-binding Rossmann-like Domain"/>
    <property type="match status" value="1"/>
</dbReference>
<dbReference type="InterPro" id="IPR050721">
    <property type="entry name" value="Trk_Ktr_HKT_K-transport"/>
</dbReference>
<sequence>MIGKKKQSQKKDYCLIGLSKFNLEIGRILIKEDQSVTVIDNDTNVIDSWGPEFVNSISCDATDIRDLEDVGIKDFDYVIVGIDDMRTSIIICSNLKELKVGRILAKAKDELHKRILKLLGVSYSIIPELYVVENLAYQTIFDLEVERLPCNKEEFQESDFFCARLPVYNPHLWGRPVGSMIFLRENKSVIVSIKRQKGGETIIPVAISDKLERSDTVFLIAQKDSIGNLKNYFMKNMPVNLVELKPRVIANPTT</sequence>